<dbReference type="InterPro" id="IPR016181">
    <property type="entry name" value="Acyl_CoA_acyltransferase"/>
</dbReference>
<dbReference type="RefSeq" id="WP_344111224.1">
    <property type="nucleotide sequence ID" value="NZ_BAAANE010000004.1"/>
</dbReference>
<protein>
    <recommendedName>
        <fullName evidence="3">N-acetyltransferase domain-containing protein</fullName>
    </recommendedName>
</protein>
<sequence length="145" mass="15688">MQARNLEHYGDAERAYAAVDSEHPSHVEQAALQSRADLEESVEAGLVFDVTVDGTWAGYAAALAAGQDSLGLPAYVVQDLILSPEFRDRAYGPHLSTLLAQALPDPSRILIGTIHADNRGAIQSATRAGRKDVGGWLQYQFTELR</sequence>
<dbReference type="EMBL" id="BAAANE010000004">
    <property type="protein sequence ID" value="GAA1634755.1"/>
    <property type="molecule type" value="Genomic_DNA"/>
</dbReference>
<accession>A0ABN2F804</accession>
<evidence type="ECO:0000313" key="1">
    <source>
        <dbReference type="EMBL" id="GAA1634755.1"/>
    </source>
</evidence>
<evidence type="ECO:0000313" key="2">
    <source>
        <dbReference type="Proteomes" id="UP001501319"/>
    </source>
</evidence>
<gene>
    <name evidence="1" type="ORF">GCM10009744_24400</name>
</gene>
<dbReference type="Gene3D" id="3.40.630.30">
    <property type="match status" value="1"/>
</dbReference>
<dbReference type="Proteomes" id="UP001501319">
    <property type="component" value="Unassembled WGS sequence"/>
</dbReference>
<proteinExistence type="predicted"/>
<keyword evidence="2" id="KW-1185">Reference proteome</keyword>
<dbReference type="SUPFAM" id="SSF55729">
    <property type="entry name" value="Acyl-CoA N-acyltransferases (Nat)"/>
    <property type="match status" value="1"/>
</dbReference>
<evidence type="ECO:0008006" key="3">
    <source>
        <dbReference type="Google" id="ProtNLM"/>
    </source>
</evidence>
<comment type="caution">
    <text evidence="1">The sequence shown here is derived from an EMBL/GenBank/DDBJ whole genome shotgun (WGS) entry which is preliminary data.</text>
</comment>
<organism evidence="1 2">
    <name type="scientific">Kribbella alba</name>
    <dbReference type="NCBI Taxonomy" id="190197"/>
    <lineage>
        <taxon>Bacteria</taxon>
        <taxon>Bacillati</taxon>
        <taxon>Actinomycetota</taxon>
        <taxon>Actinomycetes</taxon>
        <taxon>Propionibacteriales</taxon>
        <taxon>Kribbellaceae</taxon>
        <taxon>Kribbella</taxon>
    </lineage>
</organism>
<name>A0ABN2F804_9ACTN</name>
<reference evidence="1 2" key="1">
    <citation type="journal article" date="2019" name="Int. J. Syst. Evol. Microbiol.">
        <title>The Global Catalogue of Microorganisms (GCM) 10K type strain sequencing project: providing services to taxonomists for standard genome sequencing and annotation.</title>
        <authorList>
            <consortium name="The Broad Institute Genomics Platform"/>
            <consortium name="The Broad Institute Genome Sequencing Center for Infectious Disease"/>
            <person name="Wu L."/>
            <person name="Ma J."/>
        </authorList>
    </citation>
    <scope>NUCLEOTIDE SEQUENCE [LARGE SCALE GENOMIC DNA]</scope>
    <source>
        <strain evidence="1 2">JCM 14306</strain>
    </source>
</reference>